<evidence type="ECO:0000259" key="5">
    <source>
        <dbReference type="Pfam" id="PF19077"/>
    </source>
</evidence>
<keyword evidence="6" id="KW-0326">Glycosidase</keyword>
<keyword evidence="1" id="KW-0732">Signal</keyword>
<evidence type="ECO:0000256" key="4">
    <source>
        <dbReference type="SAM" id="MobiDB-lite"/>
    </source>
</evidence>
<dbReference type="InterPro" id="IPR013783">
    <property type="entry name" value="Ig-like_fold"/>
</dbReference>
<dbReference type="SUPFAM" id="SSF69318">
    <property type="entry name" value="Integrin alpha N-terminal domain"/>
    <property type="match status" value="1"/>
</dbReference>
<dbReference type="GO" id="GO:0016020">
    <property type="term" value="C:membrane"/>
    <property type="evidence" value="ECO:0007669"/>
    <property type="project" value="InterPro"/>
</dbReference>
<dbReference type="EMBL" id="CP036273">
    <property type="protein sequence ID" value="QDU22201.1"/>
    <property type="molecule type" value="Genomic_DNA"/>
</dbReference>
<dbReference type="EC" id="3.2.1.4" evidence="6"/>
<dbReference type="InterPro" id="IPR044016">
    <property type="entry name" value="Big_13"/>
</dbReference>
<feature type="domain" description="Bacterial Ig-like" evidence="5">
    <location>
        <begin position="2822"/>
        <end position="2911"/>
    </location>
</feature>
<dbReference type="KEGG" id="uli:ETAA1_41780"/>
<keyword evidence="6" id="KW-0378">Hydrolase</keyword>
<feature type="compositionally biased region" description="Low complexity" evidence="4">
    <location>
        <begin position="2828"/>
        <end position="2842"/>
    </location>
</feature>
<dbReference type="PANTHER" id="PTHR34677:SF3">
    <property type="entry name" value="BACTERIAL IG-LIKE DOMAIN-CONTAINING PROTEIN"/>
    <property type="match status" value="1"/>
</dbReference>
<dbReference type="GO" id="GO:0008810">
    <property type="term" value="F:cellulase activity"/>
    <property type="evidence" value="ECO:0007669"/>
    <property type="project" value="UniProtKB-EC"/>
</dbReference>
<evidence type="ECO:0000256" key="2">
    <source>
        <dbReference type="ARBA" id="ARBA00022737"/>
    </source>
</evidence>
<proteinExistence type="predicted"/>
<evidence type="ECO:0000256" key="3">
    <source>
        <dbReference type="ARBA" id="ARBA00023180"/>
    </source>
</evidence>
<evidence type="ECO:0000313" key="6">
    <source>
        <dbReference type="EMBL" id="QDU22201.1"/>
    </source>
</evidence>
<gene>
    <name evidence="6" type="primary">cenC</name>
    <name evidence="6" type="ORF">ETAA1_41780</name>
</gene>
<dbReference type="SUPFAM" id="SSF48726">
    <property type="entry name" value="Immunoglobulin"/>
    <property type="match status" value="1"/>
</dbReference>
<accession>A0A517XXJ7</accession>
<keyword evidence="2" id="KW-0677">Repeat</keyword>
<dbReference type="InterPro" id="IPR036179">
    <property type="entry name" value="Ig-like_dom_sf"/>
</dbReference>
<dbReference type="PANTHER" id="PTHR34677">
    <property type="match status" value="1"/>
</dbReference>
<dbReference type="Pfam" id="PF13517">
    <property type="entry name" value="FG-GAP_3"/>
    <property type="match status" value="1"/>
</dbReference>
<dbReference type="Gene3D" id="2.130.10.130">
    <property type="entry name" value="Integrin alpha, N-terminal"/>
    <property type="match status" value="1"/>
</dbReference>
<dbReference type="Gene3D" id="2.60.40.10">
    <property type="entry name" value="Immunoglobulins"/>
    <property type="match status" value="7"/>
</dbReference>
<dbReference type="InterPro" id="IPR013519">
    <property type="entry name" value="Int_alpha_beta-p"/>
</dbReference>
<evidence type="ECO:0000256" key="1">
    <source>
        <dbReference type="ARBA" id="ARBA00022729"/>
    </source>
</evidence>
<sequence>MRRTTSTKKRLAAIEPVILRLEGLEARDVPASFVSFTGATYTQNFNALGTTTITNLNGAEVQYLDEAPVSVASLNGWAIDRTDANTTNFPLTAGTGSSNAGGAYNFATAAVPTDRAFGTLLSGSFTSTIGVVLRNDSANPITTLTVSFNSEQYRRGGGSSFEDHLDFAFQLGAIDITSGGTWIPINDLDATSAIISSTAVSSIDGNAAGRLAKSFTLEFSSGAWAVGQLLVFRWVDLNVTSSDDGLALDDVVFSTGSGSAAPSVTTQPTNQSVTAGGVASFTAAASGSPTPGVIWQVKVPGGSFTDLINGGVYSGVDTNTLTVTGSNVSLSGNLYRAVYTNGSGSATTDEVSLTVNSATIMVSPATLPDPVLSTAYSQSVTASGGSNTFAFNVSAGALPDGLTLSGAGALTGTPTLSGTYTFTVQATDAFGSTGTRPYTLVVPLVLSPASLPDGTLGVVYSQAVTVAGGVAPYLFSVSAGALPDGLTLDTNSGTITGTPSVANTFNFTITATNGAGRSGSRSYSVVVAPSASVSSIVRTAGPDTNAAAVSWTVTFNQAVSGLADTNFTLTDLSNSLTGEGITSVVPVGGAPATQWTVTASTGTGDGTLRLNATDAAGVTPTLINLPTNVTTADYAVDKTAPTVVIGAPSVSLTAGGPVSFTVTYTGADNITLAPGDVTLSPTGGVSATVGVSGSGNTRTVTLTGITGNGSIGISLVAGTASDNATNSAAAAGPSATVQVDNTPPTVVSVDRFGAASVTNAGTVQYTVTFSEAVSLGATPFTTTTTGTLSGVSVESVAGGPTVYTVTVNTGSGDGTVRLDVPAGSTVRDPAGNAVAPFAVGEVFTIDRTAPAVTIGAPSATLTAGGPVSFLVTYTDTNLIPFTLLAAQVQLNRTGSANATVSVSGSGNTRAVTLTGITGDGTLSISLPPGTAADAAGNQATAAGPSTAVTVDNTAPTVMAVTRVGSALTNAATVRYSVTFSEAVSGVSPAGFTPVGASLTGLSVVSPVTGGPSNYLVDVNTGSGDGALGLDVPANLSITDAAGNALATTFTSGESFTLDRTAPTVSIGAPSVTLTRGGPVSFTITYSDANGVTPSLVPGQVTLDPTGGATATIEVTGSGNTRTVTLTSITGNGTLGISIAPNTAADGATNPAPSAGPSATFTVDNTAPSVTSVVRAAANPTNAASAPFTVTFDEDVGTPALGAFSLSSTGTLSGASVTSVTPVNARTYTVAVATGSGDGTIRLDISSAGGITDTAGNPLAVGFTTGEAFTVLKTAPAVATISPANGSVVGPIGYGGSVSGTAADALGGTVPSVSVTIRRSSDSMFWTGSAWASSGSLAAAVSGTAWSVPFPPAAQDTGLTYTISSTATDAAGNDRTAVAVAYQWDAAPAAATVALAGSVFGPGNWSGNVGGDATDTGPAGVAVVHVVVTRSADGFSYDSTTQTWAAGAFTNAVTPAGGAWSLLVPTTQLAHDVSYTVTAAAVDAVGNEQGSPASGTFSFDDVAPISAVTTPVAAFVGPAAWPASSQIAGIVSDSGSSSVAGVAVRIVRSSDGFFWDGSTWQAAPTSVAATVSAGSWSYTLPTAALTDGVTYTVTSTATDGAGNVQAAPGSRSFTWDAAIPSQTITTPTAGSFVNPVGFTGFTGTTADPGAAASGVATVSLTLTRTSDGLVWNGVAFVSGSASVLASIAGGNWSYSFNPADLADGVTYTLDATARDVAGNVGTSDVTSFTLDATGPTVTISVPAAGSTVTASGWGGLAGSAADGGAGVQLVEFRVLTAGGLVWNGGAFAATGSWFAATGTTTWSDAFAFTNFPAAGGYRVEARGRDTVGNIGPVTSVDFTVNVPEVTTIARLTPSVAVSNTTAPVTWRVNFSDPVSGVTAANFALVGSFAAGAAITNATPVGGAAPAVAWDVTASTPAAGTGDLGLNYVSNVNLTPVVASATVVGAVYTLDRLAPTVAVSNDAPGAVIRVNQAVRYTVTFADDTGIGVLGLTPGDVTNAVTAGAAPFGVSGFTFDSVATYTFDVTLTGEGDFRLRLAAPVVIDVAGNPLSVPVTDTTLLAADGTAPTVLSVVPVGSSPTAAATVAYTVTFSEPVTGVGGADFFVTTTGSIVPGAVSVSGSGSTYTVTLGTGTGDGTLRLDVLNDGTILDAAENPLATGFTTAAAITIDRTAPTASIALAAGQPTPTHEQPVRYVVTFSEPVSGFEAADVALVGTAGGIATATTSVTNPSGDDRTYLVAVSGLTADGTVGFIVPAGAAADAAGNLSAVAVSSPTVTLDLTAPFVTGITRLGSTPTNASSVGYAVIFSEAVSGVDLGDFAIVTTGLSGASITSVGGGGTSWTVLVSTGSGSGTLRLDLRPAATVTDTAGNSLVTGGFTGEVYDLDRTPPAATIVAPTPALRNTPVGGITVTFDQAVTGLDATDFALTRDGLPINLSVAQLSGGGSVYALGNLAGLTGVGGVYVLTLTATGSGVTDAAGNALAADAGTTFTVDVAAPTVTITPVVAGPTNAGTVAFTVGFSEAVLGVDTDAAGGFVFFAVTGTAPGASILSIVPGTAGLFTVTVATGVGEGTVGLVLGANTVISDGAGNAVGGLPAASGFTTVDHVRPTVSITDGDADGVVALNVGVTFTVDVLDAGGVLGTLTASDFENAGSAGATVGAVTENTISGGKRFTLAVTPTSGGTLQLRLRAGAAATDAAGNAPVLPATGRVLAVDAAAPTVTVARAAGQAAVTNSQSVRFAVAFSEQVVGFGPGGVQLGGPGAAGATVGVSGDGQTFVVTVSGLSADGLVTLTVPAGVVTDVAGNLNTGSTGGDNAVTLDTVPPAVGSPALDPASDTGAADGVTADATPTFTGSAEAGATVELFEGSTRLGTATATAAGWTITSSLLGDGPHTVFARATDAAGNVSDSAPVTVTVDTTRPAVSVTRGPSQAATVLGTAGGVSVTFTVTITQAVGPLDPAAVSVVGTAGGTVTGVSGSGTTFLVTVGGITRPGGVSVAVAAGAAADAAGNPTLASPAGEVVAVQYATTTVVTVPGEPVRAGELLPIGVLVSHTAGVPVSGTVTVTLSGPGGSFTQTVPALGAAVAFTGVPAGGYAVTAAFAGTGGFLDSTGTAGVTVLPALPKGQNSTGVYAAVTGSTVTLFEADGSVRGTVQPFTRDESPFGVRVAVADVTGDGVPDVIAGTAPGVPAAVRVLDGVTGATLFSRDVFEGFTGGVYVAAGDMNGDGKSEIVVTPDQGGGARVLVFDGATGTQLASFFGIQDPNFRGGARVAVGDLNADGVADLLVSAGFGGGPRVAGYDGASVAAGQEPKKLFNDFFLFAPDLRDGVFVTVGDVDGDGYGDVIGGAGPGGAPRVLTLSGFDLVTSNTLTPVANFFAGPTTLRGGVQVTAKDFDGDGRTDLVTGSGDTGAVFVYGNAALNAADPQADGGLDMLPGLLPGVRVG</sequence>
<feature type="region of interest" description="Disordered" evidence="4">
    <location>
        <begin position="2824"/>
        <end position="2844"/>
    </location>
</feature>
<dbReference type="SUPFAM" id="SSF49313">
    <property type="entry name" value="Cadherin-like"/>
    <property type="match status" value="2"/>
</dbReference>
<keyword evidence="7" id="KW-1185">Reference proteome</keyword>
<protein>
    <submittedName>
        <fullName evidence="6">Endoglucanase C</fullName>
        <ecNumber evidence="6">3.2.1.4</ecNumber>
    </submittedName>
</protein>
<dbReference type="InterPro" id="IPR015919">
    <property type="entry name" value="Cadherin-like_sf"/>
</dbReference>
<evidence type="ECO:0000313" key="7">
    <source>
        <dbReference type="Proteomes" id="UP000319576"/>
    </source>
</evidence>
<dbReference type="SMART" id="SM00191">
    <property type="entry name" value="Int_alpha"/>
    <property type="match status" value="4"/>
</dbReference>
<feature type="domain" description="Bacterial Ig-like" evidence="5">
    <location>
        <begin position="1684"/>
        <end position="1730"/>
    </location>
</feature>
<dbReference type="Pfam" id="PF19077">
    <property type="entry name" value="Big_13"/>
    <property type="match status" value="2"/>
</dbReference>
<dbReference type="Proteomes" id="UP000319576">
    <property type="component" value="Chromosome"/>
</dbReference>
<keyword evidence="3" id="KW-0325">Glycoprotein</keyword>
<organism evidence="6 7">
    <name type="scientific">Urbifossiella limnaea</name>
    <dbReference type="NCBI Taxonomy" id="2528023"/>
    <lineage>
        <taxon>Bacteria</taxon>
        <taxon>Pseudomonadati</taxon>
        <taxon>Planctomycetota</taxon>
        <taxon>Planctomycetia</taxon>
        <taxon>Gemmatales</taxon>
        <taxon>Gemmataceae</taxon>
        <taxon>Urbifossiella</taxon>
    </lineage>
</organism>
<dbReference type="OrthoDB" id="243895at2"/>
<dbReference type="GO" id="GO:0005509">
    <property type="term" value="F:calcium ion binding"/>
    <property type="evidence" value="ECO:0007669"/>
    <property type="project" value="InterPro"/>
</dbReference>
<dbReference type="InterPro" id="IPR013517">
    <property type="entry name" value="FG-GAP"/>
</dbReference>
<dbReference type="InterPro" id="IPR028994">
    <property type="entry name" value="Integrin_alpha_N"/>
</dbReference>
<reference evidence="6 7" key="1">
    <citation type="submission" date="2019-02" db="EMBL/GenBank/DDBJ databases">
        <title>Deep-cultivation of Planctomycetes and their phenomic and genomic characterization uncovers novel biology.</title>
        <authorList>
            <person name="Wiegand S."/>
            <person name="Jogler M."/>
            <person name="Boedeker C."/>
            <person name="Pinto D."/>
            <person name="Vollmers J."/>
            <person name="Rivas-Marin E."/>
            <person name="Kohn T."/>
            <person name="Peeters S.H."/>
            <person name="Heuer A."/>
            <person name="Rast P."/>
            <person name="Oberbeckmann S."/>
            <person name="Bunk B."/>
            <person name="Jeske O."/>
            <person name="Meyerdierks A."/>
            <person name="Storesund J.E."/>
            <person name="Kallscheuer N."/>
            <person name="Luecker S."/>
            <person name="Lage O.M."/>
            <person name="Pohl T."/>
            <person name="Merkel B.J."/>
            <person name="Hornburger P."/>
            <person name="Mueller R.-W."/>
            <person name="Bruemmer F."/>
            <person name="Labrenz M."/>
            <person name="Spormann A.M."/>
            <person name="Op den Camp H."/>
            <person name="Overmann J."/>
            <person name="Amann R."/>
            <person name="Jetten M.S.M."/>
            <person name="Mascher T."/>
            <person name="Medema M.H."/>
            <person name="Devos D.P."/>
            <person name="Kaster A.-K."/>
            <person name="Ovreas L."/>
            <person name="Rohde M."/>
            <person name="Galperin M.Y."/>
            <person name="Jogler C."/>
        </authorList>
    </citation>
    <scope>NUCLEOTIDE SEQUENCE [LARGE SCALE GENOMIC DNA]</scope>
    <source>
        <strain evidence="6 7">ETA_A1</strain>
    </source>
</reference>
<name>A0A517XXJ7_9BACT</name>